<name>A0ABY6QGD9_9PSED</name>
<evidence type="ECO:0000259" key="2">
    <source>
        <dbReference type="Pfam" id="PF20178"/>
    </source>
</evidence>
<sequence>MARLLYHAPDRANRASDAPYNLRACLIDVDVVLPDRHAHVGLLGIAVLIGTLQERQAILTFSLTDGYSRYDSLDELGKILPGTLDPLYAGAEIQWRLYEPHGNYFESLACTLIGLQVEAIGLMGDNVAQDQTELPLRHSAVSRIMPSLEDLSDEHLSRIFDIHQHLPDWLTAASDADMAAYSRLMIDLAELNAHWHGRAFNDGIAPIRDYAREQLQSRINARAQDAPLNLDKVQIEIRSPVIWGSFPIPGAQDITRRNLIDLALENLTGLPIGVVSVTYNGGDAPQWLSYDYLKEVIEGLDIGATYPALIKQKLLDDPQQSAQRSRLYTAHLRVQLPLLALQLKLQRRNGLDERGFRYVAAVMQTEAHERNVDAQPAVIRRLAFAPRLRPGNGHDIVANMYVIEPKDPGAGPCILYRPLLEPMLLQFPSRQNLLYAIKQDPALRESVLAWLPEEVHFNYTQYVFPDTLPSPWTAARLLVEPATVLQMSGPIDLSNATLGDDALDTLFSANAKAMVELATRQSVSNVKKRWDTFRRTGWQLLTAVLPFLGRTLGIAAWIWQIMDDLEQAERVVDTPQAQAPWTALVDMLLNVGMALTLHITLRHPPSQALDEPLKPLAAERMEVLEETEKPPVKAPAKVPVKRQSDVPDSQLPPSHQGPLNVSGPLHSTPTRLATLLSSFAVPKPEGLGEQNTSAGTHLYLYPLSEKWYAPVAQRWFEVTLDANDNVMVVDPREPTRTGPLLVNNRAGQWFIDSRLRLRGGGFRNRRRTAQEQKPSRIESLRKDLIAFSENDERTQSQLYEAQVAIGSEPGPSTAQRREAFISQADERVGAYDTPIRQLRALSIIDTVPNYQSLMSGYLNKQLILTRSVIEERVGPFRDTMETTMNVLDPSATVTTQQQVDQAQAMSSVNVDMIRRMEYVDSRYRELGELGVAGADVIQRTRQRVPNIQVIDLKALQITVARFLCVALTEDTTETRQRLNRIIDDLDISIQSFIELLGKVGGVPLDQRIEVLNSMVEQFALGDQRLLDLHADAPQHLLREPLETLRGYINDFQQQATQDLVRLLRERRAMEPKPGPSRSPTTPQRKVIKTRYKGVIVGEPREADSHLVDIKAPLTGKVIATFHEKTPGVWLEHEPSASRPPKPESIDLDTSLNSAQDLLDAEPAESRRILNHSRKAGCIPVEIEEMFHQYAMRLEMAADQIEEALTQRNLIESDRPSAVILRKALADHATRLFALGTDTRINMTKQQPPTAARLEWLHHEGQVAIRKTVTRRRLKGPGKDYLDEYEIRGTKDNAVLWYAHFHYPSPQAADEAFGAAHLKTREQQKLGGAVERKDVSARDQIAIYRSEISPALAGSLFFPQLKPAAAPGASKS</sequence>
<reference evidence="3" key="1">
    <citation type="submission" date="2022-11" db="EMBL/GenBank/DDBJ databases">
        <title>Taxonomic description of a new Pseudomonas species.</title>
        <authorList>
            <person name="Tambong J.T."/>
        </authorList>
    </citation>
    <scope>NUCLEOTIDE SEQUENCE</scope>
    <source>
        <strain evidence="3">S1Bt42</strain>
    </source>
</reference>
<feature type="compositionally biased region" description="Polar residues" evidence="1">
    <location>
        <begin position="651"/>
        <end position="663"/>
    </location>
</feature>
<dbReference type="EMBL" id="CP112866">
    <property type="protein sequence ID" value="UZW18588.1"/>
    <property type="molecule type" value="Genomic_DNA"/>
</dbReference>
<dbReference type="Proteomes" id="UP001164116">
    <property type="component" value="Chromosome"/>
</dbReference>
<feature type="region of interest" description="Disordered" evidence="1">
    <location>
        <begin position="625"/>
        <end position="663"/>
    </location>
</feature>
<organism evidence="3 4">
    <name type="scientific">Pseudomonas quebecensis</name>
    <dbReference type="NCBI Taxonomy" id="2995174"/>
    <lineage>
        <taxon>Bacteria</taxon>
        <taxon>Pseudomonadati</taxon>
        <taxon>Pseudomonadota</taxon>
        <taxon>Gammaproteobacteria</taxon>
        <taxon>Pseudomonadales</taxon>
        <taxon>Pseudomonadaceae</taxon>
        <taxon>Pseudomonas</taxon>
    </lineage>
</organism>
<dbReference type="Pfam" id="PF20178">
    <property type="entry name" value="ToxA_N"/>
    <property type="match status" value="1"/>
</dbReference>
<proteinExistence type="predicted"/>
<feature type="domain" description="Dermonecrotic toxin N-terminal" evidence="2">
    <location>
        <begin position="205"/>
        <end position="452"/>
    </location>
</feature>
<evidence type="ECO:0000313" key="4">
    <source>
        <dbReference type="Proteomes" id="UP001164116"/>
    </source>
</evidence>
<evidence type="ECO:0000256" key="1">
    <source>
        <dbReference type="SAM" id="MobiDB-lite"/>
    </source>
</evidence>
<evidence type="ECO:0000313" key="3">
    <source>
        <dbReference type="EMBL" id="UZW18588.1"/>
    </source>
</evidence>
<dbReference type="InterPro" id="IPR046673">
    <property type="entry name" value="ToxA_N"/>
</dbReference>
<protein>
    <recommendedName>
        <fullName evidence="2">Dermonecrotic toxin N-terminal domain-containing protein</fullName>
    </recommendedName>
</protein>
<gene>
    <name evidence="3" type="ORF">OSC50_24970</name>
</gene>
<dbReference type="RefSeq" id="WP_266245143.1">
    <property type="nucleotide sequence ID" value="NZ_CP112866.1"/>
</dbReference>
<keyword evidence="4" id="KW-1185">Reference proteome</keyword>
<accession>A0ABY6QGD9</accession>